<dbReference type="GO" id="GO:0016592">
    <property type="term" value="C:mediator complex"/>
    <property type="evidence" value="ECO:0007669"/>
    <property type="project" value="InterPro"/>
</dbReference>
<comment type="caution">
    <text evidence="6">The sequence shown here is derived from an EMBL/GenBank/DDBJ whole genome shotgun (WGS) entry which is preliminary data.</text>
</comment>
<dbReference type="InParanoid" id="A0A2P6NAW8"/>
<proteinExistence type="inferred from homology"/>
<accession>A0A2P6NAW8</accession>
<dbReference type="PANTHER" id="PTHR13130">
    <property type="entry name" value="34 KDA TRANSCRIPTIONAL CO-ACTIVATOR-RELATED"/>
    <property type="match status" value="1"/>
</dbReference>
<keyword evidence="5" id="KW-0539">Nucleus</keyword>
<keyword evidence="7" id="KW-1185">Reference proteome</keyword>
<dbReference type="EMBL" id="MDYQ01000130">
    <property type="protein sequence ID" value="PRP81079.1"/>
    <property type="molecule type" value="Genomic_DNA"/>
</dbReference>
<dbReference type="GO" id="GO:0003713">
    <property type="term" value="F:transcription coactivator activity"/>
    <property type="evidence" value="ECO:0007669"/>
    <property type="project" value="TreeGrafter"/>
</dbReference>
<dbReference type="GO" id="GO:0006357">
    <property type="term" value="P:regulation of transcription by RNA polymerase II"/>
    <property type="evidence" value="ECO:0007669"/>
    <property type="project" value="TreeGrafter"/>
</dbReference>
<evidence type="ECO:0000313" key="6">
    <source>
        <dbReference type="EMBL" id="PRP81079.1"/>
    </source>
</evidence>
<reference evidence="6 7" key="1">
    <citation type="journal article" date="2018" name="Genome Biol. Evol.">
        <title>Multiple Roots of Fruiting Body Formation in Amoebozoa.</title>
        <authorList>
            <person name="Hillmann F."/>
            <person name="Forbes G."/>
            <person name="Novohradska S."/>
            <person name="Ferling I."/>
            <person name="Riege K."/>
            <person name="Groth M."/>
            <person name="Westermann M."/>
            <person name="Marz M."/>
            <person name="Spaller T."/>
            <person name="Winckler T."/>
            <person name="Schaap P."/>
            <person name="Glockner G."/>
        </authorList>
    </citation>
    <scope>NUCLEOTIDE SEQUENCE [LARGE SCALE GENOMIC DNA]</scope>
    <source>
        <strain evidence="6 7">Jena</strain>
    </source>
</reference>
<comment type="subcellular location">
    <subcellularLocation>
        <location evidence="1">Nucleus</location>
    </subcellularLocation>
</comment>
<organism evidence="6 7">
    <name type="scientific">Planoprotostelium fungivorum</name>
    <dbReference type="NCBI Taxonomy" id="1890364"/>
    <lineage>
        <taxon>Eukaryota</taxon>
        <taxon>Amoebozoa</taxon>
        <taxon>Evosea</taxon>
        <taxon>Variosea</taxon>
        <taxon>Cavosteliida</taxon>
        <taxon>Cavosteliaceae</taxon>
        <taxon>Planoprotostelium</taxon>
    </lineage>
</organism>
<evidence type="ECO:0008006" key="8">
    <source>
        <dbReference type="Google" id="ProtNLM"/>
    </source>
</evidence>
<evidence type="ECO:0000256" key="4">
    <source>
        <dbReference type="ARBA" id="ARBA00023163"/>
    </source>
</evidence>
<name>A0A2P6NAW8_9EUKA</name>
<evidence type="ECO:0000313" key="7">
    <source>
        <dbReference type="Proteomes" id="UP000241769"/>
    </source>
</evidence>
<evidence type="ECO:0000256" key="1">
    <source>
        <dbReference type="ARBA" id="ARBA00004123"/>
    </source>
</evidence>
<dbReference type="STRING" id="1890364.A0A2P6NAW8"/>
<evidence type="ECO:0000256" key="2">
    <source>
        <dbReference type="ARBA" id="ARBA00008048"/>
    </source>
</evidence>
<keyword evidence="4" id="KW-0804">Transcription</keyword>
<dbReference type="InterPro" id="IPR021627">
    <property type="entry name" value="Mediator_Med27"/>
</dbReference>
<dbReference type="Proteomes" id="UP000241769">
    <property type="component" value="Unassembled WGS sequence"/>
</dbReference>
<sequence length="310" mass="35013">MSTNNATASTTTNAVPVDTEAAFQKLDETMQSDLRQFFGLVGTYVSSKASPQILNQPIRSIADRMKKITSLCKDLEPHLRPTGEPLLEESTVNLLAELETERTFEIRERAKRACDSLTWGLSAIPQSNKRKRFGPEGTLTLTETLNQYEQRGNITIKRIPSKDDKSKMPSGIIVTCPEIFKAVLLFSSGTRVKGDPLTSSIGIHNISIYGPSEKKESAFERSMFNVFQRLSEVAREAIRYYDKDNTKTTLSGILTWLEEARTIFSSRCDGCQHHFDHSLKYGFLPPMPLQFHDVTKKYHDRCLPNITNEI</sequence>
<keyword evidence="3" id="KW-0805">Transcription regulation</keyword>
<gene>
    <name evidence="6" type="ORF">PROFUN_11193</name>
</gene>
<protein>
    <recommendedName>
        <fullName evidence="8">Mediator complex subunit 27</fullName>
    </recommendedName>
</protein>
<dbReference type="AlphaFoldDB" id="A0A2P6NAW8"/>
<evidence type="ECO:0000256" key="5">
    <source>
        <dbReference type="ARBA" id="ARBA00023242"/>
    </source>
</evidence>
<dbReference type="Pfam" id="PF11571">
    <property type="entry name" value="Med27"/>
    <property type="match status" value="1"/>
</dbReference>
<comment type="similarity">
    <text evidence="2">Belongs to the Mediator complex subunit 27 family.</text>
</comment>
<dbReference type="PANTHER" id="PTHR13130:SF4">
    <property type="entry name" value="MEDIATOR OF RNA POLYMERASE II TRANSCRIPTION SUBUNIT 27"/>
    <property type="match status" value="1"/>
</dbReference>
<evidence type="ECO:0000256" key="3">
    <source>
        <dbReference type="ARBA" id="ARBA00023015"/>
    </source>
</evidence>